<proteinExistence type="predicted"/>
<protein>
    <submittedName>
        <fullName evidence="1">Uncharacterized protein</fullName>
    </submittedName>
</protein>
<reference evidence="1" key="1">
    <citation type="submission" date="2022-10" db="EMBL/GenBank/DDBJ databases">
        <title>Complete Genome of Trichothecium roseum strain YXFP-22015, a Plant Pathogen Isolated from Citrus.</title>
        <authorList>
            <person name="Wang Y."/>
            <person name="Zhu L."/>
        </authorList>
    </citation>
    <scope>NUCLEOTIDE SEQUENCE</scope>
    <source>
        <strain evidence="1">YXFP-22015</strain>
    </source>
</reference>
<organism evidence="1 2">
    <name type="scientific">Trichothecium roseum</name>
    <dbReference type="NCBI Taxonomy" id="47278"/>
    <lineage>
        <taxon>Eukaryota</taxon>
        <taxon>Fungi</taxon>
        <taxon>Dikarya</taxon>
        <taxon>Ascomycota</taxon>
        <taxon>Pezizomycotina</taxon>
        <taxon>Sordariomycetes</taxon>
        <taxon>Hypocreomycetidae</taxon>
        <taxon>Hypocreales</taxon>
        <taxon>Hypocreales incertae sedis</taxon>
        <taxon>Trichothecium</taxon>
    </lineage>
</organism>
<name>A0ACC0VC76_9HYPO</name>
<evidence type="ECO:0000313" key="1">
    <source>
        <dbReference type="EMBL" id="KAI9903487.1"/>
    </source>
</evidence>
<evidence type="ECO:0000313" key="2">
    <source>
        <dbReference type="Proteomes" id="UP001163324"/>
    </source>
</evidence>
<accession>A0ACC0VC76</accession>
<keyword evidence="2" id="KW-1185">Reference proteome</keyword>
<dbReference type="Proteomes" id="UP001163324">
    <property type="component" value="Chromosome 1"/>
</dbReference>
<gene>
    <name evidence="1" type="ORF">N3K66_000016</name>
</gene>
<comment type="caution">
    <text evidence="1">The sequence shown here is derived from an EMBL/GenBank/DDBJ whole genome shotgun (WGS) entry which is preliminary data.</text>
</comment>
<sequence length="334" mass="36768">MTAPIRVAVVGATGRTGQSIVNGLLASDGKFEVTALTRPAAIDSAANRALKDRGVHVVLADLLGSHEELVKVLRGINVVVSAIVYDRQNDQIPLIKAAKEAGVGRYVPGFWGTPAPRGRMTMFDQKLDILAEVQRQHLPYTVIDVGWWTQQILFRLPSGRTNHGAFEIFQFVPGEGDVPVAITDIRDIGRYVAEIIADPRTLNKLVFAYTEVMTLNEMVELQERVSGEKIEVPRRSIEDIYKNIKSASEALEVDPDDRAARLQLIWHQYLDSWGVKGDNTPEIATYLGYLDFKDLRPDVHGKTLEAVFSEVLAGGDSGVKDPLPPTVSEFAPDA</sequence>
<dbReference type="EMBL" id="CM047940">
    <property type="protein sequence ID" value="KAI9903487.1"/>
    <property type="molecule type" value="Genomic_DNA"/>
</dbReference>